<sequence length="78" mass="8671">MHHKRSWTVVASIAQDESIFNNGGANKLHSFGRWMDKEIGGGCHDSLMAHDSGNYWNTLGAENEAKEDSSLSPHIWVC</sequence>
<name>A0A6N2MHE2_SALVM</name>
<dbReference type="EMBL" id="CAADRP010001818">
    <property type="protein sequence ID" value="VFU53537.1"/>
    <property type="molecule type" value="Genomic_DNA"/>
</dbReference>
<evidence type="ECO:0000313" key="1">
    <source>
        <dbReference type="EMBL" id="VFU53537.1"/>
    </source>
</evidence>
<proteinExistence type="predicted"/>
<dbReference type="AlphaFoldDB" id="A0A6N2MHE2"/>
<organism evidence="1">
    <name type="scientific">Salix viminalis</name>
    <name type="common">Common osier</name>
    <name type="synonym">Basket willow</name>
    <dbReference type="NCBI Taxonomy" id="40686"/>
    <lineage>
        <taxon>Eukaryota</taxon>
        <taxon>Viridiplantae</taxon>
        <taxon>Streptophyta</taxon>
        <taxon>Embryophyta</taxon>
        <taxon>Tracheophyta</taxon>
        <taxon>Spermatophyta</taxon>
        <taxon>Magnoliopsida</taxon>
        <taxon>eudicotyledons</taxon>
        <taxon>Gunneridae</taxon>
        <taxon>Pentapetalae</taxon>
        <taxon>rosids</taxon>
        <taxon>fabids</taxon>
        <taxon>Malpighiales</taxon>
        <taxon>Salicaceae</taxon>
        <taxon>Saliceae</taxon>
        <taxon>Salix</taxon>
    </lineage>
</organism>
<gene>
    <name evidence="1" type="ORF">SVIM_LOCUS371782</name>
</gene>
<accession>A0A6N2MHE2</accession>
<protein>
    <submittedName>
        <fullName evidence="1">Uncharacterized protein</fullName>
    </submittedName>
</protein>
<reference evidence="1" key="1">
    <citation type="submission" date="2019-03" db="EMBL/GenBank/DDBJ databases">
        <authorList>
            <person name="Mank J."/>
            <person name="Almeida P."/>
        </authorList>
    </citation>
    <scope>NUCLEOTIDE SEQUENCE</scope>
    <source>
        <strain evidence="1">78183</strain>
    </source>
</reference>